<dbReference type="Proteomes" id="UP000649604">
    <property type="component" value="Unassembled WGS sequence"/>
</dbReference>
<sequence>NAPTDAASQEHLGQIVPDAPYMLYVGRVDVMKGCRNLITAFLRYLDTHDTDLHLVLLGKQTMSMPDHPRIQAPGAVNNAQKEEAIRGATLVVNPSEYESLSLLMLEAWQFGIPVLVNGRSEVLVEHCLQSNGGLYYTNDDEFALALDLLLANPALRDALGRQGKCYVAERYAWDTVEKIYVDFITQIGNGV</sequence>
<evidence type="ECO:0000313" key="4">
    <source>
        <dbReference type="Proteomes" id="UP000649604"/>
    </source>
</evidence>
<evidence type="ECO:0000259" key="2">
    <source>
        <dbReference type="Pfam" id="PF00534"/>
    </source>
</evidence>
<organism evidence="3 4">
    <name type="scientific">candidate division KSB3 bacterium</name>
    <dbReference type="NCBI Taxonomy" id="2044937"/>
    <lineage>
        <taxon>Bacteria</taxon>
        <taxon>candidate division KSB3</taxon>
    </lineage>
</organism>
<dbReference type="SUPFAM" id="SSF53756">
    <property type="entry name" value="UDP-Glycosyltransferase/glycogen phosphorylase"/>
    <property type="match status" value="1"/>
</dbReference>
<feature type="domain" description="Glycosyl transferase family 1" evidence="2">
    <location>
        <begin position="16"/>
        <end position="164"/>
    </location>
</feature>
<dbReference type="PANTHER" id="PTHR46401">
    <property type="entry name" value="GLYCOSYLTRANSFERASE WBBK-RELATED"/>
    <property type="match status" value="1"/>
</dbReference>
<name>A0A9D5K0F5_9BACT</name>
<protein>
    <submittedName>
        <fullName evidence="3">Glycosyltransferase</fullName>
    </submittedName>
</protein>
<keyword evidence="1" id="KW-0808">Transferase</keyword>
<dbReference type="EMBL" id="WJJP01000724">
    <property type="protein sequence ID" value="MBD3327365.1"/>
    <property type="molecule type" value="Genomic_DNA"/>
</dbReference>
<dbReference type="AlphaFoldDB" id="A0A9D5K0F5"/>
<proteinExistence type="predicted"/>
<gene>
    <name evidence="3" type="ORF">GF339_22455</name>
</gene>
<dbReference type="InterPro" id="IPR001296">
    <property type="entry name" value="Glyco_trans_1"/>
</dbReference>
<evidence type="ECO:0000313" key="3">
    <source>
        <dbReference type="EMBL" id="MBD3327365.1"/>
    </source>
</evidence>
<feature type="non-terminal residue" evidence="3">
    <location>
        <position position="1"/>
    </location>
</feature>
<dbReference type="GO" id="GO:0009103">
    <property type="term" value="P:lipopolysaccharide biosynthetic process"/>
    <property type="evidence" value="ECO:0007669"/>
    <property type="project" value="TreeGrafter"/>
</dbReference>
<evidence type="ECO:0000256" key="1">
    <source>
        <dbReference type="ARBA" id="ARBA00022679"/>
    </source>
</evidence>
<reference evidence="3" key="1">
    <citation type="submission" date="2019-11" db="EMBL/GenBank/DDBJ databases">
        <title>Microbial mats filling the niche in hypersaline microbial mats.</title>
        <authorList>
            <person name="Wong H.L."/>
            <person name="Macleod F.I."/>
            <person name="White R.A. III"/>
            <person name="Burns B.P."/>
        </authorList>
    </citation>
    <scope>NUCLEOTIDE SEQUENCE</scope>
    <source>
        <strain evidence="3">Rbin_158</strain>
    </source>
</reference>
<dbReference type="GO" id="GO:0016757">
    <property type="term" value="F:glycosyltransferase activity"/>
    <property type="evidence" value="ECO:0007669"/>
    <property type="project" value="InterPro"/>
</dbReference>
<accession>A0A9D5K0F5</accession>
<dbReference type="Pfam" id="PF00534">
    <property type="entry name" value="Glycos_transf_1"/>
    <property type="match status" value="1"/>
</dbReference>
<dbReference type="PANTHER" id="PTHR46401:SF2">
    <property type="entry name" value="GLYCOSYLTRANSFERASE WBBK-RELATED"/>
    <property type="match status" value="1"/>
</dbReference>
<dbReference type="CDD" id="cd03801">
    <property type="entry name" value="GT4_PimA-like"/>
    <property type="match status" value="1"/>
</dbReference>
<dbReference type="Gene3D" id="3.40.50.2000">
    <property type="entry name" value="Glycogen Phosphorylase B"/>
    <property type="match status" value="1"/>
</dbReference>
<comment type="caution">
    <text evidence="3">The sequence shown here is derived from an EMBL/GenBank/DDBJ whole genome shotgun (WGS) entry which is preliminary data.</text>
</comment>